<dbReference type="InterPro" id="IPR009057">
    <property type="entry name" value="Homeodomain-like_sf"/>
</dbReference>
<reference evidence="6 7" key="1">
    <citation type="submission" date="2024-03" db="EMBL/GenBank/DDBJ databases">
        <authorList>
            <person name="Jo J.-H."/>
        </authorList>
    </citation>
    <scope>NUCLEOTIDE SEQUENCE [LARGE SCALE GENOMIC DNA]</scope>
    <source>
        <strain evidence="6 7">AS3R-12</strain>
    </source>
</reference>
<dbReference type="InterPro" id="IPR001647">
    <property type="entry name" value="HTH_TetR"/>
</dbReference>
<dbReference type="RefSeq" id="WP_339968814.1">
    <property type="nucleotide sequence ID" value="NZ_JBBHJY010000009.1"/>
</dbReference>
<dbReference type="PROSITE" id="PS50977">
    <property type="entry name" value="HTH_TETR_2"/>
    <property type="match status" value="1"/>
</dbReference>
<dbReference type="Proteomes" id="UP001379235">
    <property type="component" value="Unassembled WGS sequence"/>
</dbReference>
<evidence type="ECO:0000313" key="6">
    <source>
        <dbReference type="EMBL" id="MEJ6011499.1"/>
    </source>
</evidence>
<dbReference type="EMBL" id="JBBHJY010000009">
    <property type="protein sequence ID" value="MEJ6011499.1"/>
    <property type="molecule type" value="Genomic_DNA"/>
</dbReference>
<dbReference type="SUPFAM" id="SSF46689">
    <property type="entry name" value="Homeodomain-like"/>
    <property type="match status" value="1"/>
</dbReference>
<keyword evidence="3" id="KW-0804">Transcription</keyword>
<name>A0ABU8SDC1_9SPHN</name>
<evidence type="ECO:0000256" key="3">
    <source>
        <dbReference type="ARBA" id="ARBA00023163"/>
    </source>
</evidence>
<dbReference type="PRINTS" id="PR00455">
    <property type="entry name" value="HTHTETR"/>
</dbReference>
<accession>A0ABU8SDC1</accession>
<proteinExistence type="predicted"/>
<evidence type="ECO:0000256" key="2">
    <source>
        <dbReference type="ARBA" id="ARBA00023125"/>
    </source>
</evidence>
<comment type="caution">
    <text evidence="6">The sequence shown here is derived from an EMBL/GenBank/DDBJ whole genome shotgun (WGS) entry which is preliminary data.</text>
</comment>
<dbReference type="Pfam" id="PF00440">
    <property type="entry name" value="TetR_N"/>
    <property type="match status" value="1"/>
</dbReference>
<dbReference type="Pfam" id="PF13305">
    <property type="entry name" value="TetR_C_33"/>
    <property type="match status" value="1"/>
</dbReference>
<keyword evidence="1" id="KW-0805">Transcription regulation</keyword>
<evidence type="ECO:0000313" key="7">
    <source>
        <dbReference type="Proteomes" id="UP001379235"/>
    </source>
</evidence>
<dbReference type="Gene3D" id="1.10.357.10">
    <property type="entry name" value="Tetracycline Repressor, domain 2"/>
    <property type="match status" value="1"/>
</dbReference>
<feature type="DNA-binding region" description="H-T-H motif" evidence="4">
    <location>
        <begin position="42"/>
        <end position="61"/>
    </location>
</feature>
<dbReference type="PANTHER" id="PTHR30055:SF220">
    <property type="entry name" value="TETR-FAMILY REGULATORY PROTEIN"/>
    <property type="match status" value="1"/>
</dbReference>
<dbReference type="InterPro" id="IPR050109">
    <property type="entry name" value="HTH-type_TetR-like_transc_reg"/>
</dbReference>
<gene>
    <name evidence="6" type="ORF">WG900_16415</name>
</gene>
<dbReference type="PANTHER" id="PTHR30055">
    <property type="entry name" value="HTH-TYPE TRANSCRIPTIONAL REGULATOR RUTR"/>
    <property type="match status" value="1"/>
</dbReference>
<dbReference type="InterPro" id="IPR036271">
    <property type="entry name" value="Tet_transcr_reg_TetR-rel_C_sf"/>
</dbReference>
<sequence length="207" mass="23143">MTRMKRQQKELRGQPSHREDLRGELLAAAVALVEREGHEGLSMRKLADEVGVSPGAPYHHFADRRALLAAVALEGYQAMLNLTEVNEGGDKDPRDSLFNVSVSFIRFAEKNPHMFTLMYESELVRPKLSPELAAAQEEGFQLLRALVAKVTSHLSDDERAVRVATIWSAIFGFALQSNRAMIRAYPLEPAPDQLAPEIVRQALRLLD</sequence>
<protein>
    <submittedName>
        <fullName evidence="6">TetR/AcrR family transcriptional regulator</fullName>
    </submittedName>
</protein>
<evidence type="ECO:0000256" key="1">
    <source>
        <dbReference type="ARBA" id="ARBA00023015"/>
    </source>
</evidence>
<feature type="domain" description="HTH tetR-type" evidence="5">
    <location>
        <begin position="19"/>
        <end position="79"/>
    </location>
</feature>
<dbReference type="SUPFAM" id="SSF48498">
    <property type="entry name" value="Tetracyclin repressor-like, C-terminal domain"/>
    <property type="match status" value="1"/>
</dbReference>
<evidence type="ECO:0000256" key="4">
    <source>
        <dbReference type="PROSITE-ProRule" id="PRU00335"/>
    </source>
</evidence>
<dbReference type="InterPro" id="IPR025996">
    <property type="entry name" value="MT1864/Rv1816-like_C"/>
</dbReference>
<keyword evidence="2 4" id="KW-0238">DNA-binding</keyword>
<keyword evidence="7" id="KW-1185">Reference proteome</keyword>
<organism evidence="6 7">
    <name type="scientific">Novosphingobium aquae</name>
    <dbReference type="NCBI Taxonomy" id="3133435"/>
    <lineage>
        <taxon>Bacteria</taxon>
        <taxon>Pseudomonadati</taxon>
        <taxon>Pseudomonadota</taxon>
        <taxon>Alphaproteobacteria</taxon>
        <taxon>Sphingomonadales</taxon>
        <taxon>Sphingomonadaceae</taxon>
        <taxon>Novosphingobium</taxon>
    </lineage>
</organism>
<evidence type="ECO:0000259" key="5">
    <source>
        <dbReference type="PROSITE" id="PS50977"/>
    </source>
</evidence>